<feature type="non-terminal residue" evidence="1">
    <location>
        <position position="1"/>
    </location>
</feature>
<dbReference type="EMBL" id="CATQJA010001808">
    <property type="protein sequence ID" value="CAJ0568719.1"/>
    <property type="molecule type" value="Genomic_DNA"/>
</dbReference>
<reference evidence="1" key="1">
    <citation type="submission" date="2023-06" db="EMBL/GenBank/DDBJ databases">
        <authorList>
            <person name="Delattre M."/>
        </authorList>
    </citation>
    <scope>NUCLEOTIDE SEQUENCE</scope>
    <source>
        <strain evidence="1">AF72</strain>
    </source>
</reference>
<accession>A0AA36FVS5</accession>
<dbReference type="Proteomes" id="UP001177023">
    <property type="component" value="Unassembled WGS sequence"/>
</dbReference>
<proteinExistence type="predicted"/>
<protein>
    <submittedName>
        <fullName evidence="1">Uncharacterized protein</fullName>
    </submittedName>
</protein>
<sequence>MHHTREPEKREEQKIERWRLGNVMYGGLYSSPSHRRELSARYMPGISSIYTATPRFGSSFRHSVPTYEPRPGMDEDTRRLMNRYLDRDSSGRPKRTRVHFKFNL</sequence>
<dbReference type="AlphaFoldDB" id="A0AA36FVS5"/>
<comment type="caution">
    <text evidence="1">The sequence shown here is derived from an EMBL/GenBank/DDBJ whole genome shotgun (WGS) entry which is preliminary data.</text>
</comment>
<organism evidence="1 2">
    <name type="scientific">Mesorhabditis spiculigera</name>
    <dbReference type="NCBI Taxonomy" id="96644"/>
    <lineage>
        <taxon>Eukaryota</taxon>
        <taxon>Metazoa</taxon>
        <taxon>Ecdysozoa</taxon>
        <taxon>Nematoda</taxon>
        <taxon>Chromadorea</taxon>
        <taxon>Rhabditida</taxon>
        <taxon>Rhabditina</taxon>
        <taxon>Rhabditomorpha</taxon>
        <taxon>Rhabditoidea</taxon>
        <taxon>Rhabditidae</taxon>
        <taxon>Mesorhabditinae</taxon>
        <taxon>Mesorhabditis</taxon>
    </lineage>
</organism>
<keyword evidence="2" id="KW-1185">Reference proteome</keyword>
<gene>
    <name evidence="1" type="ORF">MSPICULIGERA_LOCUS7233</name>
</gene>
<name>A0AA36FVS5_9BILA</name>
<evidence type="ECO:0000313" key="1">
    <source>
        <dbReference type="EMBL" id="CAJ0568719.1"/>
    </source>
</evidence>
<evidence type="ECO:0000313" key="2">
    <source>
        <dbReference type="Proteomes" id="UP001177023"/>
    </source>
</evidence>